<dbReference type="RefSeq" id="WP_158048554.1">
    <property type="nucleotide sequence ID" value="NZ_WAJR01000001.1"/>
</dbReference>
<reference evidence="3 4" key="1">
    <citation type="submission" date="2019-09" db="EMBL/GenBank/DDBJ databases">
        <title>Whole genome shotgun sequencing (WGS) of Ellagibacter isourolithinifaciens DSM 104140(T) and Adlercreutzia muris DSM 29508(T).</title>
        <authorList>
            <person name="Stoll D.A."/>
            <person name="Danylec N."/>
            <person name="Huch M."/>
        </authorList>
    </citation>
    <scope>NUCLEOTIDE SEQUENCE [LARGE SCALE GENOMIC DNA]</scope>
    <source>
        <strain evidence="3 4">DSM 104140</strain>
    </source>
</reference>
<evidence type="ECO:0000256" key="2">
    <source>
        <dbReference type="ARBA" id="ARBA00022801"/>
    </source>
</evidence>
<protein>
    <submittedName>
        <fullName evidence="3">Acyl-CoA thioesterase</fullName>
    </submittedName>
</protein>
<dbReference type="PANTHER" id="PTHR31793">
    <property type="entry name" value="4-HYDROXYBENZOYL-COA THIOESTERASE FAMILY MEMBER"/>
    <property type="match status" value="1"/>
</dbReference>
<dbReference type="AlphaFoldDB" id="A0A6N6NV98"/>
<dbReference type="GO" id="GO:0047617">
    <property type="term" value="F:fatty acyl-CoA hydrolase activity"/>
    <property type="evidence" value="ECO:0007669"/>
    <property type="project" value="TreeGrafter"/>
</dbReference>
<dbReference type="EMBL" id="WAJR01000001">
    <property type="protein sequence ID" value="KAB1642967.1"/>
    <property type="molecule type" value="Genomic_DNA"/>
</dbReference>
<sequence>MRLNVPISVRYGETDMMGVVYHANYILYFEDAREKYLAELGFPYADLEARGLISPVLHVECDYGESVRYGDKVVVQLAVTALKPTKVQFRYKVFDGEEIDLDEAKPFATGMSEHCLIRRDDFKPVSIKKAVPELYERYTAALEPDYQ</sequence>
<dbReference type="GeneID" id="98656953"/>
<evidence type="ECO:0000313" key="4">
    <source>
        <dbReference type="Proteomes" id="UP000468668"/>
    </source>
</evidence>
<dbReference type="InterPro" id="IPR029069">
    <property type="entry name" value="HotDog_dom_sf"/>
</dbReference>
<keyword evidence="2" id="KW-0378">Hydrolase</keyword>
<keyword evidence="4" id="KW-1185">Reference proteome</keyword>
<comment type="similarity">
    <text evidence="1">Belongs to the 4-hydroxybenzoyl-CoA thioesterase family.</text>
</comment>
<dbReference type="SUPFAM" id="SSF54637">
    <property type="entry name" value="Thioesterase/thiol ester dehydrase-isomerase"/>
    <property type="match status" value="1"/>
</dbReference>
<dbReference type="Pfam" id="PF13279">
    <property type="entry name" value="4HBT_2"/>
    <property type="match status" value="1"/>
</dbReference>
<organism evidence="3 4">
    <name type="scientific">Ellagibacter isourolithinifaciens</name>
    <dbReference type="NCBI Taxonomy" id="2137581"/>
    <lineage>
        <taxon>Bacteria</taxon>
        <taxon>Bacillati</taxon>
        <taxon>Actinomycetota</taxon>
        <taxon>Coriobacteriia</taxon>
        <taxon>Eggerthellales</taxon>
        <taxon>Eggerthellaceae</taxon>
        <taxon>Ellagibacter</taxon>
    </lineage>
</organism>
<gene>
    <name evidence="3" type="ORF">F8C90_00865</name>
</gene>
<comment type="caution">
    <text evidence="3">The sequence shown here is derived from an EMBL/GenBank/DDBJ whole genome shotgun (WGS) entry which is preliminary data.</text>
</comment>
<dbReference type="OrthoDB" id="9799036at2"/>
<dbReference type="CDD" id="cd00586">
    <property type="entry name" value="4HBT"/>
    <property type="match status" value="1"/>
</dbReference>
<evidence type="ECO:0000313" key="3">
    <source>
        <dbReference type="EMBL" id="KAB1642967.1"/>
    </source>
</evidence>
<dbReference type="InterPro" id="IPR006684">
    <property type="entry name" value="YbgC/YbaW"/>
</dbReference>
<proteinExistence type="inferred from homology"/>
<dbReference type="PIRSF" id="PIRSF003230">
    <property type="entry name" value="YbgC"/>
    <property type="match status" value="1"/>
</dbReference>
<dbReference type="Proteomes" id="UP000468668">
    <property type="component" value="Unassembled WGS sequence"/>
</dbReference>
<dbReference type="NCBIfam" id="TIGR00051">
    <property type="entry name" value="YbgC/FadM family acyl-CoA thioesterase"/>
    <property type="match status" value="1"/>
</dbReference>
<dbReference type="Gene3D" id="3.10.129.10">
    <property type="entry name" value="Hotdog Thioesterase"/>
    <property type="match status" value="1"/>
</dbReference>
<evidence type="ECO:0000256" key="1">
    <source>
        <dbReference type="ARBA" id="ARBA00005953"/>
    </source>
</evidence>
<name>A0A6N6NV98_9ACTN</name>
<accession>A0A6N6NV98</accession>
<dbReference type="PANTHER" id="PTHR31793:SF27">
    <property type="entry name" value="NOVEL THIOESTERASE SUPERFAMILY DOMAIN AND SAPOSIN A-TYPE DOMAIN CONTAINING PROTEIN (0610012H03RIK)"/>
    <property type="match status" value="1"/>
</dbReference>
<dbReference type="InterPro" id="IPR050563">
    <property type="entry name" value="4-hydroxybenzoyl-CoA_TE"/>
</dbReference>